<evidence type="ECO:0000313" key="4">
    <source>
        <dbReference type="Proteomes" id="UP001206067"/>
    </source>
</evidence>
<dbReference type="SUPFAM" id="SSF56300">
    <property type="entry name" value="Metallo-dependent phosphatases"/>
    <property type="match status" value="1"/>
</dbReference>
<feature type="region of interest" description="Disordered" evidence="1">
    <location>
        <begin position="28"/>
        <end position="48"/>
    </location>
</feature>
<accession>A0ABT1XTD7</accession>
<dbReference type="EMBL" id="JANKHH010000006">
    <property type="protein sequence ID" value="MCR2834524.1"/>
    <property type="molecule type" value="Genomic_DNA"/>
</dbReference>
<comment type="caution">
    <text evidence="3">The sequence shown here is derived from an EMBL/GenBank/DDBJ whole genome shotgun (WGS) entry which is preliminary data.</text>
</comment>
<feature type="region of interest" description="Disordered" evidence="1">
    <location>
        <begin position="472"/>
        <end position="496"/>
    </location>
</feature>
<dbReference type="Gene3D" id="3.60.21.10">
    <property type="match status" value="1"/>
</dbReference>
<evidence type="ECO:0000259" key="2">
    <source>
        <dbReference type="Pfam" id="PF00149"/>
    </source>
</evidence>
<gene>
    <name evidence="3" type="ORF">NSO95_11250</name>
</gene>
<organism evidence="3 4">
    <name type="scientific">Parerythrobacter lacustris</name>
    <dbReference type="NCBI Taxonomy" id="2969984"/>
    <lineage>
        <taxon>Bacteria</taxon>
        <taxon>Pseudomonadati</taxon>
        <taxon>Pseudomonadota</taxon>
        <taxon>Alphaproteobacteria</taxon>
        <taxon>Sphingomonadales</taxon>
        <taxon>Erythrobacteraceae</taxon>
        <taxon>Parerythrobacter</taxon>
    </lineage>
</organism>
<proteinExistence type="predicted"/>
<dbReference type="InterPro" id="IPR004843">
    <property type="entry name" value="Calcineurin-like_PHP"/>
</dbReference>
<dbReference type="Pfam" id="PF00149">
    <property type="entry name" value="Metallophos"/>
    <property type="match status" value="1"/>
</dbReference>
<sequence>MVGSSPVSGQDTSNPGRVVAAWSQFVSDNPPAVTAPVQPAEARPAPETRPPAIELRYVIDTVSHWQGQSACDAFNVAYKDASGALGTAAGGVERNNPRPSIFPTTVCSVALDASWEDLWLIDAGQPPNSTAATIWENGTDSGVRVALPGPHKLGRRHTSAHGQPELLIATLGDSGCRGAQKGQDCSSDWPFQQITQSAASSSPDLFIHVGDYRYYEQWDDANRWNYWLKDFLIPAREALLAAPWALARGNHEECGDSASGEGFTYLFGVGGADCSITIEPSWSFDVAPGGFDSAGKATATHRFVMIDTSTEWNPALKQAFIDAIDLSASESVWWVSHIAPVHLVKFGGSPQSNPGVLSLLDKAVAEKGPLCATDTGGTTTCKPSQMLLGHDHMFQTVTFAKADGSFFWPRAYIVGHGGVDLRGAGLKASSCTFDSFDLPGLSGKQTGTVQSRSEHGYVLWTRSVDTIGEPAGWVANPRDKDGNPLSAFGQPTPSCL</sequence>
<protein>
    <submittedName>
        <fullName evidence="3">Metallophosphoesterase</fullName>
    </submittedName>
</protein>
<dbReference type="InterPro" id="IPR029052">
    <property type="entry name" value="Metallo-depent_PP-like"/>
</dbReference>
<dbReference type="Proteomes" id="UP001206067">
    <property type="component" value="Unassembled WGS sequence"/>
</dbReference>
<name>A0ABT1XTD7_9SPHN</name>
<reference evidence="3 4" key="1">
    <citation type="submission" date="2022-08" db="EMBL/GenBank/DDBJ databases">
        <title>Polyphasic taxonomy analysis of Qipengyuania sp.RS5-5.</title>
        <authorList>
            <person name="Xamxidin M."/>
            <person name="Wu M."/>
        </authorList>
    </citation>
    <scope>NUCLEOTIDE SEQUENCE [LARGE SCALE GENOMIC DNA]</scope>
    <source>
        <strain evidence="3 4">RS5-5</strain>
    </source>
</reference>
<feature type="domain" description="Calcineurin-like phosphoesterase" evidence="2">
    <location>
        <begin position="191"/>
        <end position="259"/>
    </location>
</feature>
<evidence type="ECO:0000313" key="3">
    <source>
        <dbReference type="EMBL" id="MCR2834524.1"/>
    </source>
</evidence>
<keyword evidence="4" id="KW-1185">Reference proteome</keyword>
<evidence type="ECO:0000256" key="1">
    <source>
        <dbReference type="SAM" id="MobiDB-lite"/>
    </source>
</evidence>